<dbReference type="AlphaFoldDB" id="X1QJ21"/>
<reference evidence="1" key="1">
    <citation type="journal article" date="2014" name="Front. Microbiol.">
        <title>High frequency of phylogenetically diverse reductive dehalogenase-homologous genes in deep subseafloor sedimentary metagenomes.</title>
        <authorList>
            <person name="Kawai M."/>
            <person name="Futagami T."/>
            <person name="Toyoda A."/>
            <person name="Takaki Y."/>
            <person name="Nishi S."/>
            <person name="Hori S."/>
            <person name="Arai W."/>
            <person name="Tsubouchi T."/>
            <person name="Morono Y."/>
            <person name="Uchiyama I."/>
            <person name="Ito T."/>
            <person name="Fujiyama A."/>
            <person name="Inagaki F."/>
            <person name="Takami H."/>
        </authorList>
    </citation>
    <scope>NUCLEOTIDE SEQUENCE</scope>
    <source>
        <strain evidence="1">Expedition CK06-06</strain>
    </source>
</reference>
<protein>
    <recommendedName>
        <fullName evidence="2">Toprim domain-containing protein</fullName>
    </recommendedName>
</protein>
<dbReference type="EMBL" id="BARV01029291">
    <property type="protein sequence ID" value="GAI43274.1"/>
    <property type="molecule type" value="Genomic_DNA"/>
</dbReference>
<name>X1QJ21_9ZZZZ</name>
<proteinExistence type="predicted"/>
<dbReference type="InterPro" id="IPR034154">
    <property type="entry name" value="TOPRIM_DnaG/twinkle"/>
</dbReference>
<comment type="caution">
    <text evidence="1">The sequence shown here is derived from an EMBL/GenBank/DDBJ whole genome shotgun (WGS) entry which is preliminary data.</text>
</comment>
<dbReference type="CDD" id="cd01029">
    <property type="entry name" value="TOPRIM_primases"/>
    <property type="match status" value="1"/>
</dbReference>
<gene>
    <name evidence="1" type="ORF">S06H3_46732</name>
</gene>
<feature type="non-terminal residue" evidence="1">
    <location>
        <position position="258"/>
    </location>
</feature>
<feature type="non-terminal residue" evidence="1">
    <location>
        <position position="1"/>
    </location>
</feature>
<dbReference type="Pfam" id="PF13155">
    <property type="entry name" value="Toprim_2"/>
    <property type="match status" value="1"/>
</dbReference>
<dbReference type="SUPFAM" id="SSF56731">
    <property type="entry name" value="DNA primase core"/>
    <property type="match status" value="1"/>
</dbReference>
<accession>X1QJ21</accession>
<evidence type="ECO:0008006" key="2">
    <source>
        <dbReference type="Google" id="ProtNLM"/>
    </source>
</evidence>
<sequence>KQELGGLEEHKFLSAIIEEEMLNYAERCANDVPGHVLSYLKEARGLNDEIISRYQVGFCSKHPNYPKDKYKRLAIPIRKNGKIINIRPKAIDKVKEGDPKTLPYCTGLPEATSLFPEDQLENDVIYLAEGELDALCAISHDLSAVSATGGAGAWKEKWTPLFKEKKVRVIYDCDTKGREGAKKVAGILSSTASEVKVIDLGLNDKGDLTDWFVEYGKTKQELEELISKTEAMKESTQTVTKKEITIGLAEEFSTQSFT</sequence>
<organism evidence="1">
    <name type="scientific">marine sediment metagenome</name>
    <dbReference type="NCBI Taxonomy" id="412755"/>
    <lineage>
        <taxon>unclassified sequences</taxon>
        <taxon>metagenomes</taxon>
        <taxon>ecological metagenomes</taxon>
    </lineage>
</organism>
<evidence type="ECO:0000313" key="1">
    <source>
        <dbReference type="EMBL" id="GAI43274.1"/>
    </source>
</evidence>
<dbReference type="Gene3D" id="3.40.1360.10">
    <property type="match status" value="1"/>
</dbReference>